<dbReference type="InterPro" id="IPR036756">
    <property type="entry name" value="H/ACA_rnp_Nop10_sf"/>
</dbReference>
<dbReference type="VEuPathDB" id="GiardiaDB:GL50803_8242"/>
<keyword evidence="6" id="KW-0687">Ribonucleoprotein</keyword>
<name>A8B6S0_GIAIC</name>
<dbReference type="Proteomes" id="UP000001548">
    <property type="component" value="Unassembled WGS sequence"/>
</dbReference>
<dbReference type="HOGENOM" id="CLU_2890512_0_0_1"/>
<dbReference type="Gene3D" id="2.20.28.40">
    <property type="entry name" value="H/ACA ribonucleoprotein complex, subunit Nop10"/>
    <property type="match status" value="1"/>
</dbReference>
<dbReference type="Pfam" id="PF04135">
    <property type="entry name" value="Nop10p"/>
    <property type="match status" value="1"/>
</dbReference>
<evidence type="ECO:0000256" key="6">
    <source>
        <dbReference type="ARBA" id="ARBA00023274"/>
    </source>
</evidence>
<dbReference type="EMBL" id="AACB03000005">
    <property type="protein sequence ID" value="KAE8301874.1"/>
    <property type="molecule type" value="Genomic_DNA"/>
</dbReference>
<protein>
    <recommendedName>
        <fullName evidence="3">Ribosome biogenesis protein Nop10</fullName>
    </recommendedName>
    <alternativeName>
        <fullName evidence="7">Nucleolar protein 10</fullName>
    </alternativeName>
</protein>
<dbReference type="KEGG" id="gla:GL50803_008242"/>
<keyword evidence="4" id="KW-0690">Ribosome biogenesis</keyword>
<organism evidence="8 9">
    <name type="scientific">Giardia intestinalis (strain ATCC 50803 / WB clone C6)</name>
    <name type="common">Giardia lamblia</name>
    <dbReference type="NCBI Taxonomy" id="184922"/>
    <lineage>
        <taxon>Eukaryota</taxon>
        <taxon>Metamonada</taxon>
        <taxon>Diplomonadida</taxon>
        <taxon>Hexamitidae</taxon>
        <taxon>Giardiinae</taxon>
        <taxon>Giardia</taxon>
    </lineage>
</organism>
<dbReference type="GO" id="GO:0070034">
    <property type="term" value="F:telomerase RNA binding"/>
    <property type="evidence" value="ECO:0000318"/>
    <property type="project" value="GO_Central"/>
</dbReference>
<evidence type="ECO:0000256" key="2">
    <source>
        <dbReference type="ARBA" id="ARBA00009462"/>
    </source>
</evidence>
<evidence type="ECO:0000256" key="3">
    <source>
        <dbReference type="ARBA" id="ARBA00018821"/>
    </source>
</evidence>
<evidence type="ECO:0000256" key="1">
    <source>
        <dbReference type="ARBA" id="ARBA00002325"/>
    </source>
</evidence>
<accession>A8B6S0</accession>
<comment type="function">
    <text evidence="1">Involved in ribosome biogenesis; more specifically in 18S rRNA pseudouridylation and in cleavage of pre-rRNA.</text>
</comment>
<dbReference type="InterPro" id="IPR007264">
    <property type="entry name" value="H/ACA_rnp_Nop10"/>
</dbReference>
<dbReference type="PANTHER" id="PTHR13305">
    <property type="entry name" value="RIBOSOME BIOGENESIS PROTEIN NOP10"/>
    <property type="match status" value="1"/>
</dbReference>
<dbReference type="PANTHER" id="PTHR13305:SF0">
    <property type="entry name" value="H_ACA RIBONUCLEOPROTEIN COMPLEX SUBUNIT 3"/>
    <property type="match status" value="1"/>
</dbReference>
<proteinExistence type="inferred from homology"/>
<reference evidence="8 9" key="1">
    <citation type="journal article" date="2007" name="Science">
        <title>Genomic minimalism in the early diverging intestinal parasite Giardia lamblia.</title>
        <authorList>
            <person name="Morrison H.G."/>
            <person name="McArthur A.G."/>
            <person name="Gillin F.D."/>
            <person name="Aley S.B."/>
            <person name="Adam R.D."/>
            <person name="Olsen G.J."/>
            <person name="Best A.A."/>
            <person name="Cande W.Z."/>
            <person name="Chen F."/>
            <person name="Cipriano M.J."/>
            <person name="Davids B.J."/>
            <person name="Dawson S.C."/>
            <person name="Elmendorf H.G."/>
            <person name="Hehl A.B."/>
            <person name="Holder M.E."/>
            <person name="Huse S.M."/>
            <person name="Kim U.U."/>
            <person name="Lasek-Nesselquist E."/>
            <person name="Manning G."/>
            <person name="Nigam A."/>
            <person name="Nixon J.E."/>
            <person name="Palm D."/>
            <person name="Passamaneck N.E."/>
            <person name="Prabhu A."/>
            <person name="Reich C.I."/>
            <person name="Reiner D.S."/>
            <person name="Samuelson J."/>
            <person name="Svard S.G."/>
            <person name="Sogin M.L."/>
        </authorList>
    </citation>
    <scope>NUCLEOTIDE SEQUENCE [LARGE SCALE GENOMIC DNA]</scope>
    <source>
        <strain evidence="8 9">WB C6</strain>
    </source>
</reference>
<keyword evidence="9" id="KW-1185">Reference proteome</keyword>
<evidence type="ECO:0000313" key="9">
    <source>
        <dbReference type="Proteomes" id="UP000001548"/>
    </source>
</evidence>
<dbReference type="HAMAP" id="MF_00803">
    <property type="entry name" value="Nop10"/>
    <property type="match status" value="1"/>
</dbReference>
<dbReference type="InterPro" id="IPR023532">
    <property type="entry name" value="Nop10_arc-typ"/>
</dbReference>
<dbReference type="OMA" id="MILCKCS"/>
<evidence type="ECO:0000313" key="8">
    <source>
        <dbReference type="EMBL" id="KAE8301874.1"/>
    </source>
</evidence>
<dbReference type="FunCoup" id="A8B6S0">
    <property type="interactions" value="213"/>
</dbReference>
<dbReference type="AlphaFoldDB" id="A8B6S0"/>
<gene>
    <name evidence="8" type="ORF">GL50803_008242</name>
</gene>
<dbReference type="GO" id="GO:0031120">
    <property type="term" value="P:snRNA pseudouridine synthesis"/>
    <property type="evidence" value="ECO:0000318"/>
    <property type="project" value="GO_Central"/>
</dbReference>
<evidence type="ECO:0000256" key="5">
    <source>
        <dbReference type="ARBA" id="ARBA00022552"/>
    </source>
</evidence>
<dbReference type="GO" id="GO:0031429">
    <property type="term" value="C:box H/ACA snoRNP complex"/>
    <property type="evidence" value="ECO:0000318"/>
    <property type="project" value="GO_Central"/>
</dbReference>
<dbReference type="RefSeq" id="XP_001709041.1">
    <property type="nucleotide sequence ID" value="XM_001708989.1"/>
</dbReference>
<sequence length="63" mass="7033">MILCKCPSCDAYTLEEACPHCGVVTRTAHPAKFSPDDKYSEQRVRFLSRFPGSSLMTSPAFTF</sequence>
<dbReference type="GO" id="GO:0031118">
    <property type="term" value="P:rRNA pseudouridine synthesis"/>
    <property type="evidence" value="ECO:0000318"/>
    <property type="project" value="GO_Central"/>
</dbReference>
<dbReference type="SUPFAM" id="SSF144210">
    <property type="entry name" value="Nop10-like SnoRNP"/>
    <property type="match status" value="1"/>
</dbReference>
<keyword evidence="5" id="KW-0698">rRNA processing</keyword>
<evidence type="ECO:0000256" key="4">
    <source>
        <dbReference type="ARBA" id="ARBA00022517"/>
    </source>
</evidence>
<dbReference type="GO" id="GO:0030515">
    <property type="term" value="F:snoRNA binding"/>
    <property type="evidence" value="ECO:0007669"/>
    <property type="project" value="InterPro"/>
</dbReference>
<comment type="similarity">
    <text evidence="2">Belongs to the NOP10 family.</text>
</comment>
<evidence type="ECO:0000256" key="7">
    <source>
        <dbReference type="ARBA" id="ARBA00030185"/>
    </source>
</evidence>
<dbReference type="GeneID" id="5701959"/>
<comment type="caution">
    <text evidence="8">The sequence shown here is derived from an EMBL/GenBank/DDBJ whole genome shotgun (WGS) entry which is preliminary data.</text>
</comment>
<dbReference type="STRING" id="184922.A8B6S0"/>
<dbReference type="FunFam" id="2.20.28.40:FF:000003">
    <property type="entry name" value="H/ACA ribonucleoprotein complex subunit 3"/>
    <property type="match status" value="1"/>
</dbReference>